<reference evidence="1" key="1">
    <citation type="submission" date="2022-07" db="EMBL/GenBank/DDBJ databases">
        <title>Genome Sequence of Phlebia brevispora.</title>
        <authorList>
            <person name="Buettner E."/>
        </authorList>
    </citation>
    <scope>NUCLEOTIDE SEQUENCE</scope>
    <source>
        <strain evidence="1">MPL23</strain>
    </source>
</reference>
<comment type="caution">
    <text evidence="1">The sequence shown here is derived from an EMBL/GenBank/DDBJ whole genome shotgun (WGS) entry which is preliminary data.</text>
</comment>
<organism evidence="1 2">
    <name type="scientific">Phlebia brevispora</name>
    <dbReference type="NCBI Taxonomy" id="194682"/>
    <lineage>
        <taxon>Eukaryota</taxon>
        <taxon>Fungi</taxon>
        <taxon>Dikarya</taxon>
        <taxon>Basidiomycota</taxon>
        <taxon>Agaricomycotina</taxon>
        <taxon>Agaricomycetes</taxon>
        <taxon>Polyporales</taxon>
        <taxon>Meruliaceae</taxon>
        <taxon>Phlebia</taxon>
    </lineage>
</organism>
<keyword evidence="2" id="KW-1185">Reference proteome</keyword>
<dbReference type="EMBL" id="JANHOG010001223">
    <property type="protein sequence ID" value="KAJ3541013.1"/>
    <property type="molecule type" value="Genomic_DNA"/>
</dbReference>
<evidence type="ECO:0000313" key="2">
    <source>
        <dbReference type="Proteomes" id="UP001148662"/>
    </source>
</evidence>
<evidence type="ECO:0000313" key="1">
    <source>
        <dbReference type="EMBL" id="KAJ3541013.1"/>
    </source>
</evidence>
<name>A0ACC1SJQ8_9APHY</name>
<accession>A0ACC1SJQ8</accession>
<sequence>MRLSDISRQTYPVDDFCFAEYNRPVDTIEEHEGLGAVRKPDILGLRRSVARKLVSKKGARTKATVRWTDILLVLEVKFRNADLLEVLNNVREQRNLEGIAPDGTSEKKKRKPAKKPKGKRSKAAQIEPPSQGDLLEPFRTKGIYPSKGAVETNELDGVSAAVQTASYALELLSCTYGTRQFSLGIILKDDTISLWYYDASGIVYSTDQVSMIKNFEIFAAIIVGFACCTCDKFGIFPTSVLQPHIPYTHQFPPRNLEEGTIVIPHPRTKEQINITMDQCLFTQYILIGRRTFLYTVDTDPMISKNKLIMKVSYQVSTRRKEYELVGIAKKAKVRHLPQIHLWGDLWQLSDGVRDIFLQKNNRRVKYEDRVLRAIVYTRYSSIRPLFSENILLIPVMVDQMIDCLSDLWYKANILHRDISVNNIMYEKRGDYYHFVLIDFDMAIELPNGDVSSYVPSSKHRTGTLPFMAHELIEDAFGATRIRFCEWKPKRHVLYHDMQSLFWVSVWCGLVLFRYLLSAEEQERLLGFLRKWESTDMELLEGLKFKLTQKSISDWNIPIPAPIRAIESWLDAWTAVFNDVNHVQSKRRTELKRADAEGRESTPFDEDTVGGSISPQVLKDALSPFMPFKQKESAMLQDEAEELSELSAADHELLTATEENDRISVHDAKQGEPVDKPQAISEERTQDQIDDTKEAMEAPAGKRQTRATTKEAREETVPQVSNARAVKRNTRANAKKKDEGEVDETAHLVSEAPAAKRQTRATAKRKADGVDEPADHASQGPAVKRKTRASATKKAGDGVNKTTHHASEAPAQKPPPQRQTRKRARPQEQEVSAENDIRARLRPRRKIA</sequence>
<gene>
    <name evidence="1" type="ORF">NM688_g6144</name>
</gene>
<proteinExistence type="predicted"/>
<dbReference type="Proteomes" id="UP001148662">
    <property type="component" value="Unassembled WGS sequence"/>
</dbReference>
<protein>
    <submittedName>
        <fullName evidence="1">Uncharacterized protein</fullName>
    </submittedName>
</protein>